<evidence type="ECO:0000313" key="2">
    <source>
        <dbReference type="Proteomes" id="UP001410394"/>
    </source>
</evidence>
<keyword evidence="2" id="KW-1185">Reference proteome</keyword>
<gene>
    <name evidence="1" type="ORF">ABDB84_05035</name>
</gene>
<sequence length="384" mass="40059">MNTIQIKRTAAGILAQWNAKNTGVDLELTHLQFGKALRDMNGLEVALSEPMDAAAILTGSKASPEQLRMLAQLVPSASYPCSEIGVWAGAPGLAGSVLYGYASIDSGSFTQIYEGEPMAMEFDMAISDNSGITIFVDASVAAFQSMLDALISTANPFSQYVLVESLATAEQARAGTENAAWMSPLRTAQAIEALVPYATENIPGRARFATDAETIAGSARNLVTHPAGVVAAMHAIVDAAINALVNSSPAALNQLNELAAAVGNDPSFATSVANALAEKLTQAQADGRYVRSVNGVGIDGAGNVGLTMHTIEAVDAIDVDVATQEPIADTTVHPSGGLWAWNRSLKDVLSYDGSNKALRLVRYWYGVEGTPTGCVDSSVCNCSS</sequence>
<accession>A0ABU9YVT3</accession>
<evidence type="ECO:0000313" key="1">
    <source>
        <dbReference type="EMBL" id="MEN3067835.1"/>
    </source>
</evidence>
<proteinExistence type="predicted"/>
<dbReference type="RefSeq" id="WP_345918599.1">
    <property type="nucleotide sequence ID" value="NZ_JBDIVE010000002.1"/>
</dbReference>
<dbReference type="Proteomes" id="UP001410394">
    <property type="component" value="Unassembled WGS sequence"/>
</dbReference>
<name>A0ABU9YVT3_9RHOO</name>
<protein>
    <submittedName>
        <fullName evidence="1">Uncharacterized protein</fullName>
    </submittedName>
</protein>
<dbReference type="EMBL" id="JBDIVE010000002">
    <property type="protein sequence ID" value="MEN3067835.1"/>
    <property type="molecule type" value="Genomic_DNA"/>
</dbReference>
<reference evidence="1 2" key="1">
    <citation type="journal article" date="2018" name="Int. J. Syst. Evol. Microbiol.">
        <title>Uliginosibacterium sediminicola sp. nov., isolated from freshwater sediment.</title>
        <authorList>
            <person name="Hwang W.M."/>
            <person name="Kim S.M."/>
            <person name="Kang K."/>
            <person name="Ahn T.Y."/>
        </authorList>
    </citation>
    <scope>NUCLEOTIDE SEQUENCE [LARGE SCALE GENOMIC DNA]</scope>
    <source>
        <strain evidence="1 2">M1-21</strain>
    </source>
</reference>
<comment type="caution">
    <text evidence="1">The sequence shown here is derived from an EMBL/GenBank/DDBJ whole genome shotgun (WGS) entry which is preliminary data.</text>
</comment>
<organism evidence="1 2">
    <name type="scientific">Uliginosibacterium sediminicola</name>
    <dbReference type="NCBI Taxonomy" id="2024550"/>
    <lineage>
        <taxon>Bacteria</taxon>
        <taxon>Pseudomonadati</taxon>
        <taxon>Pseudomonadota</taxon>
        <taxon>Betaproteobacteria</taxon>
        <taxon>Rhodocyclales</taxon>
        <taxon>Zoogloeaceae</taxon>
        <taxon>Uliginosibacterium</taxon>
    </lineage>
</organism>